<keyword evidence="3" id="KW-1185">Reference proteome</keyword>
<keyword evidence="1" id="KW-0472">Membrane</keyword>
<dbReference type="RefSeq" id="WP_377465735.1">
    <property type="nucleotide sequence ID" value="NZ_JBHUOP010000002.1"/>
</dbReference>
<feature type="transmembrane region" description="Helical" evidence="1">
    <location>
        <begin position="66"/>
        <end position="87"/>
    </location>
</feature>
<dbReference type="EMBL" id="JBHUOP010000002">
    <property type="protein sequence ID" value="MFD2840079.1"/>
    <property type="molecule type" value="Genomic_DNA"/>
</dbReference>
<evidence type="ECO:0000256" key="1">
    <source>
        <dbReference type="SAM" id="Phobius"/>
    </source>
</evidence>
<sequence length="126" mass="13938">MKYYHQVTQQMRRKGIEDARIVSTLNDVKGWVVQHPDTRPEEHFGPAAALVRDLPRGNAVHGPQKAIASGIGTAFLLIVAQMFAGFFNVNLNFLGIPTPLWSVVAVIVGFVVSRFVGARLPEDFRP</sequence>
<reference evidence="3" key="1">
    <citation type="journal article" date="2019" name="Int. J. Syst. Evol. Microbiol.">
        <title>The Global Catalogue of Microorganisms (GCM) 10K type strain sequencing project: providing services to taxonomists for standard genome sequencing and annotation.</title>
        <authorList>
            <consortium name="The Broad Institute Genomics Platform"/>
            <consortium name="The Broad Institute Genome Sequencing Center for Infectious Disease"/>
            <person name="Wu L."/>
            <person name="Ma J."/>
        </authorList>
    </citation>
    <scope>NUCLEOTIDE SEQUENCE [LARGE SCALE GENOMIC DNA]</scope>
    <source>
        <strain evidence="3">KCTC 33576</strain>
    </source>
</reference>
<gene>
    <name evidence="2" type="ORF">ACFSYH_05790</name>
</gene>
<protein>
    <submittedName>
        <fullName evidence="2">Uncharacterized protein</fullName>
    </submittedName>
</protein>
<keyword evidence="1" id="KW-0812">Transmembrane</keyword>
<evidence type="ECO:0000313" key="3">
    <source>
        <dbReference type="Proteomes" id="UP001597391"/>
    </source>
</evidence>
<name>A0ABW5XEE4_9MICO</name>
<feature type="transmembrane region" description="Helical" evidence="1">
    <location>
        <begin position="99"/>
        <end position="117"/>
    </location>
</feature>
<accession>A0ABW5XEE4</accession>
<organism evidence="2 3">
    <name type="scientific">Populibacterium corticicola</name>
    <dbReference type="NCBI Taxonomy" id="1812826"/>
    <lineage>
        <taxon>Bacteria</taxon>
        <taxon>Bacillati</taxon>
        <taxon>Actinomycetota</taxon>
        <taxon>Actinomycetes</taxon>
        <taxon>Micrococcales</taxon>
        <taxon>Jonesiaceae</taxon>
        <taxon>Populibacterium</taxon>
    </lineage>
</organism>
<evidence type="ECO:0000313" key="2">
    <source>
        <dbReference type="EMBL" id="MFD2840079.1"/>
    </source>
</evidence>
<dbReference type="Proteomes" id="UP001597391">
    <property type="component" value="Unassembled WGS sequence"/>
</dbReference>
<proteinExistence type="predicted"/>
<keyword evidence="1" id="KW-1133">Transmembrane helix</keyword>
<comment type="caution">
    <text evidence="2">The sequence shown here is derived from an EMBL/GenBank/DDBJ whole genome shotgun (WGS) entry which is preliminary data.</text>
</comment>